<dbReference type="EMBL" id="QURH01000068">
    <property type="protein sequence ID" value="RFU43062.1"/>
    <property type="molecule type" value="Genomic_DNA"/>
</dbReference>
<dbReference type="Proteomes" id="UP000261811">
    <property type="component" value="Unassembled WGS sequence"/>
</dbReference>
<evidence type="ECO:0000256" key="1">
    <source>
        <dbReference type="SAM" id="Phobius"/>
    </source>
</evidence>
<keyword evidence="1" id="KW-0812">Transmembrane</keyword>
<accession>A0A372JSQ7</accession>
<proteinExistence type="predicted"/>
<comment type="caution">
    <text evidence="2">The sequence shown here is derived from an EMBL/GenBank/DDBJ whole genome shotgun (WGS) entry which is preliminary data.</text>
</comment>
<keyword evidence="1" id="KW-0472">Membrane</keyword>
<feature type="transmembrane region" description="Helical" evidence="1">
    <location>
        <begin position="42"/>
        <end position="59"/>
    </location>
</feature>
<dbReference type="RefSeq" id="WP_117356005.1">
    <property type="nucleotide sequence ID" value="NZ_QURH01000068.1"/>
</dbReference>
<reference evidence="2 3" key="1">
    <citation type="submission" date="2018-08" db="EMBL/GenBank/DDBJ databases">
        <title>Actinomadura jelena sp. nov., a novel Actinomycete isolated from soil in Chad.</title>
        <authorList>
            <person name="Shi L."/>
        </authorList>
    </citation>
    <scope>NUCLEOTIDE SEQUENCE [LARGE SCALE GENOMIC DNA]</scope>
    <source>
        <strain evidence="2 3">NEAU-G17</strain>
    </source>
</reference>
<dbReference type="AlphaFoldDB" id="A0A372JSQ7"/>
<protein>
    <submittedName>
        <fullName evidence="2">Uncharacterized protein</fullName>
    </submittedName>
</protein>
<keyword evidence="3" id="KW-1185">Reference proteome</keyword>
<gene>
    <name evidence="2" type="ORF">DZF91_03220</name>
</gene>
<sequence length="78" mass="8607">MAKRTRHTMTKVRWTMWALGALVVALTFAASSAVTVQMTVAMGVGLGVLVLAASEWIIARTRNHPQVRMAEWRAGIDR</sequence>
<keyword evidence="1" id="KW-1133">Transmembrane helix</keyword>
<evidence type="ECO:0000313" key="2">
    <source>
        <dbReference type="EMBL" id="RFU43062.1"/>
    </source>
</evidence>
<organism evidence="2 3">
    <name type="scientific">Actinomadura logoneensis</name>
    <dbReference type="NCBI Taxonomy" id="2293572"/>
    <lineage>
        <taxon>Bacteria</taxon>
        <taxon>Bacillati</taxon>
        <taxon>Actinomycetota</taxon>
        <taxon>Actinomycetes</taxon>
        <taxon>Streptosporangiales</taxon>
        <taxon>Thermomonosporaceae</taxon>
        <taxon>Actinomadura</taxon>
    </lineage>
</organism>
<evidence type="ECO:0000313" key="3">
    <source>
        <dbReference type="Proteomes" id="UP000261811"/>
    </source>
</evidence>
<name>A0A372JSQ7_9ACTN</name>